<dbReference type="EMBL" id="DQ155194">
    <property type="protein sequence ID" value="ABA08282.1"/>
    <property type="molecule type" value="Genomic_DNA"/>
</dbReference>
<feature type="non-terminal residue" evidence="1">
    <location>
        <position position="80"/>
    </location>
</feature>
<feature type="non-terminal residue" evidence="1">
    <location>
        <position position="1"/>
    </location>
</feature>
<sequence length="80" mass="8886">YAYRSSPSEPQQKHLILFRPYNRASLHHYESMLELRHACASARTLATIGWGPSCLPDMLGIISAKFFCASGSEKGDSTIL</sequence>
<evidence type="ECO:0000313" key="1">
    <source>
        <dbReference type="EMBL" id="ABA08282.1"/>
    </source>
</evidence>
<name>Q3LX50_HV1</name>
<proteinExistence type="predicted"/>
<dbReference type="GO" id="GO:0019031">
    <property type="term" value="C:viral envelope"/>
    <property type="evidence" value="ECO:0007669"/>
    <property type="project" value="UniProtKB-KW"/>
</dbReference>
<protein>
    <submittedName>
        <fullName evidence="1">Envelope glycoprotein</fullName>
    </submittedName>
</protein>
<reference evidence="1" key="1">
    <citation type="journal article" date="2008" name="AIDS Res. Hum. Retroviruses">
        <title>HIV type 1 genetic diversity in Moyale, Mandera, and Turkana based on env-C2-V3 sequences.</title>
        <authorList>
            <person name="Khamadi S.A."/>
            <person name="Lihana R.W."/>
            <person name="Mwaniki D.L."/>
            <person name="Kinyua J."/>
            <person name="Lagat N."/>
            <person name="Carter J.Y."/>
            <person name="Ichimura H."/>
            <person name="Oishi I."/>
            <person name="Okoth F.A."/>
            <person name="Ochieng W."/>
        </authorList>
    </citation>
    <scope>NUCLEOTIDE SEQUENCE</scope>
    <source>
        <strain evidence="1">MYDH015</strain>
    </source>
</reference>
<keyword evidence="1" id="KW-0261">Viral envelope protein</keyword>
<accession>Q3LX50</accession>
<organism evidence="1">
    <name type="scientific">Human immunodeficiency virus type 1</name>
    <name type="common">HIV-1</name>
    <dbReference type="NCBI Taxonomy" id="11676"/>
    <lineage>
        <taxon>Viruses</taxon>
        <taxon>Riboviria</taxon>
        <taxon>Pararnavirae</taxon>
        <taxon>Artverviricota</taxon>
        <taxon>Revtraviricetes</taxon>
        <taxon>Ortervirales</taxon>
        <taxon>Retroviridae</taxon>
        <taxon>Orthoretrovirinae</taxon>
        <taxon>Lentivirus</taxon>
        <taxon>Lentivirus humimdef1</taxon>
    </lineage>
</organism>
<organismHost>
    <name type="scientific">Homo sapiens</name>
    <name type="common">Human</name>
    <dbReference type="NCBI Taxonomy" id="9606"/>
</organismHost>
<gene>
    <name evidence="1" type="primary">env</name>
</gene>
<keyword evidence="1" id="KW-0946">Virion</keyword>